<sequence length="83" mass="8982">MVVPVLLPVVSYYRGCCSGIPHSERLRGRPVRSEVVCLPLPADRFTTPAPLSDIAGWASISRISLAAAHRIEGCVPPTTRMEP</sequence>
<protein>
    <submittedName>
        <fullName evidence="1">Uncharacterized protein</fullName>
    </submittedName>
</protein>
<geneLocation type="mitochondrion" evidence="1"/>
<keyword evidence="1" id="KW-0496">Mitochondrion</keyword>
<name>A0A101M2M5_PICGL</name>
<dbReference type="AlphaFoldDB" id="A0A101M2M5"/>
<reference evidence="1" key="1">
    <citation type="journal article" date="2015" name="Genome Biol. Evol.">
        <title>Organellar Genomes of White Spruce (Picea glauca): Assembly and Annotation.</title>
        <authorList>
            <person name="Jackman S.D."/>
            <person name="Warren R.L."/>
            <person name="Gibb E.A."/>
            <person name="Vandervalk B.P."/>
            <person name="Mohamadi H."/>
            <person name="Chu J."/>
            <person name="Raymond A."/>
            <person name="Pleasance S."/>
            <person name="Coope R."/>
            <person name="Wildung M.R."/>
            <person name="Ritland C.E."/>
            <person name="Bousquet J."/>
            <person name="Jones S.J."/>
            <person name="Bohlmann J."/>
            <person name="Birol I."/>
        </authorList>
    </citation>
    <scope>NUCLEOTIDE SEQUENCE [LARGE SCALE GENOMIC DNA]</scope>
    <source>
        <tissue evidence="1">Flushing bud</tissue>
    </source>
</reference>
<proteinExistence type="predicted"/>
<gene>
    <name evidence="1" type="ORF">ABT39_MTgene3133</name>
</gene>
<accession>A0A101M2M5</accession>
<dbReference type="EMBL" id="LKAM01000002">
    <property type="protein sequence ID" value="KUM49906.1"/>
    <property type="molecule type" value="Genomic_DNA"/>
</dbReference>
<comment type="caution">
    <text evidence="1">The sequence shown here is derived from an EMBL/GenBank/DDBJ whole genome shotgun (WGS) entry which is preliminary data.</text>
</comment>
<evidence type="ECO:0000313" key="1">
    <source>
        <dbReference type="EMBL" id="KUM49906.1"/>
    </source>
</evidence>
<organism evidence="1">
    <name type="scientific">Picea glauca</name>
    <name type="common">White spruce</name>
    <name type="synonym">Pinus glauca</name>
    <dbReference type="NCBI Taxonomy" id="3330"/>
    <lineage>
        <taxon>Eukaryota</taxon>
        <taxon>Viridiplantae</taxon>
        <taxon>Streptophyta</taxon>
        <taxon>Embryophyta</taxon>
        <taxon>Tracheophyta</taxon>
        <taxon>Spermatophyta</taxon>
        <taxon>Pinopsida</taxon>
        <taxon>Pinidae</taxon>
        <taxon>Conifers I</taxon>
        <taxon>Pinales</taxon>
        <taxon>Pinaceae</taxon>
        <taxon>Picea</taxon>
    </lineage>
</organism>